<organism evidence="1 2">
    <name type="scientific">Chlorovirus heliozoae</name>
    <dbReference type="NCBI Taxonomy" id="322019"/>
    <lineage>
        <taxon>Viruses</taxon>
        <taxon>Varidnaviria</taxon>
        <taxon>Bamfordvirae</taxon>
        <taxon>Nucleocytoviricota</taxon>
        <taxon>Megaviricetes</taxon>
        <taxon>Algavirales</taxon>
        <taxon>Phycodnaviridae</taxon>
        <taxon>Chlorovirus</taxon>
    </lineage>
</organism>
<sequence length="81" mass="9500">MSHIDIWKLQFCTQMAGSFTFCPTLVQKFHGQKAPSKRRTHFRDNSFKTEILYTLRIFAPSRVHPRAVRRFSNLQSTQTGL</sequence>
<reference evidence="1 2" key="1">
    <citation type="submission" date="2006-09" db="EMBL/GenBank/DDBJ databases">
        <title>Sequence and annotation of the 288-kb ATCV-1 virus that infects an endosymbiotic Chlorella strain of the heliozoon Acanthocystis turfacea.</title>
        <authorList>
            <person name="Fitzgerald L.A."/>
            <person name="Graves M.V."/>
            <person name="Li X."/>
            <person name="Pfitzner A.J.P."/>
            <person name="Hartigan J."/>
            <person name="Van Etten J.L."/>
        </authorList>
    </citation>
    <scope>NUCLEOTIDE SEQUENCE [LARGE SCALE GENOMIC DNA]</scope>
    <source>
        <strain evidence="1 2">ATCV-1</strain>
    </source>
</reference>
<dbReference type="GeneID" id="5470788"/>
<dbReference type="RefSeq" id="YP_001426674.1">
    <property type="nucleotide sequence ID" value="NC_008724.1"/>
</dbReference>
<keyword evidence="2" id="KW-1185">Reference proteome</keyword>
<evidence type="ECO:0000313" key="1">
    <source>
        <dbReference type="EMBL" id="ABT16327.1"/>
    </source>
</evidence>
<dbReference type="EMBL" id="EF101928">
    <property type="protein sequence ID" value="ABT16327.1"/>
    <property type="molecule type" value="Genomic_DNA"/>
</dbReference>
<dbReference type="KEGG" id="vg:5470788"/>
<evidence type="ECO:0000313" key="2">
    <source>
        <dbReference type="Proteomes" id="UP000202420"/>
    </source>
</evidence>
<protein>
    <submittedName>
        <fullName evidence="1">Uncharacterized protein z193R</fullName>
    </submittedName>
</protein>
<accession>A7K8F3</accession>
<proteinExistence type="predicted"/>
<name>A7K8F3_9PHYC</name>
<dbReference type="Proteomes" id="UP000202420">
    <property type="component" value="Segment"/>
</dbReference>
<gene>
    <name evidence="1" type="primary">z193R</name>
    <name evidence="1" type="ORF">ATCV1_z193R</name>
</gene>